<keyword evidence="2" id="KW-1185">Reference proteome</keyword>
<evidence type="ECO:0000313" key="2">
    <source>
        <dbReference type="Proteomes" id="UP000265520"/>
    </source>
</evidence>
<proteinExistence type="predicted"/>
<dbReference type="InterPro" id="IPR021109">
    <property type="entry name" value="Peptidase_aspartic_dom_sf"/>
</dbReference>
<evidence type="ECO:0008006" key="3">
    <source>
        <dbReference type="Google" id="ProtNLM"/>
    </source>
</evidence>
<comment type="caution">
    <text evidence="1">The sequence shown here is derived from an EMBL/GenBank/DDBJ whole genome shotgun (WGS) entry which is preliminary data.</text>
</comment>
<name>A0A392TP27_9FABA</name>
<dbReference type="PANTHER" id="PTHR33067">
    <property type="entry name" value="RNA-DIRECTED DNA POLYMERASE-RELATED"/>
    <property type="match status" value="1"/>
</dbReference>
<dbReference type="Proteomes" id="UP000265520">
    <property type="component" value="Unassembled WGS sequence"/>
</dbReference>
<reference evidence="1 2" key="1">
    <citation type="journal article" date="2018" name="Front. Plant Sci.">
        <title>Red Clover (Trifolium pratense) and Zigzag Clover (T. medium) - A Picture of Genomic Similarities and Differences.</title>
        <authorList>
            <person name="Dluhosova J."/>
            <person name="Istvanek J."/>
            <person name="Nedelnik J."/>
            <person name="Repkova J."/>
        </authorList>
    </citation>
    <scope>NUCLEOTIDE SEQUENCE [LARGE SCALE GENOMIC DNA]</scope>
    <source>
        <strain evidence="2">cv. 10/8</strain>
        <tissue evidence="1">Leaf</tissue>
    </source>
</reference>
<organism evidence="1 2">
    <name type="scientific">Trifolium medium</name>
    <dbReference type="NCBI Taxonomy" id="97028"/>
    <lineage>
        <taxon>Eukaryota</taxon>
        <taxon>Viridiplantae</taxon>
        <taxon>Streptophyta</taxon>
        <taxon>Embryophyta</taxon>
        <taxon>Tracheophyta</taxon>
        <taxon>Spermatophyta</taxon>
        <taxon>Magnoliopsida</taxon>
        <taxon>eudicotyledons</taxon>
        <taxon>Gunneridae</taxon>
        <taxon>Pentapetalae</taxon>
        <taxon>rosids</taxon>
        <taxon>fabids</taxon>
        <taxon>Fabales</taxon>
        <taxon>Fabaceae</taxon>
        <taxon>Papilionoideae</taxon>
        <taxon>50 kb inversion clade</taxon>
        <taxon>NPAAA clade</taxon>
        <taxon>Hologalegina</taxon>
        <taxon>IRL clade</taxon>
        <taxon>Trifolieae</taxon>
        <taxon>Trifolium</taxon>
    </lineage>
</organism>
<dbReference type="EMBL" id="LXQA010608501">
    <property type="protein sequence ID" value="MCI61896.1"/>
    <property type="molecule type" value="Genomic_DNA"/>
</dbReference>
<feature type="non-terminal residue" evidence="1">
    <location>
        <position position="1"/>
    </location>
</feature>
<sequence length="59" mass="6725">GMAEDVLVKVDKFMFPIDFVVMDIEEDDDVPLILGRPFMKITRMMIDIDDGGDESESSR</sequence>
<dbReference type="PANTHER" id="PTHR33067:SF35">
    <property type="entry name" value="ASPARTIC PEPTIDASE DDI1-TYPE DOMAIN-CONTAINING PROTEIN"/>
    <property type="match status" value="1"/>
</dbReference>
<accession>A0A392TP27</accession>
<protein>
    <recommendedName>
        <fullName evidence="3">Reverse transcriptase domain-containing protein</fullName>
    </recommendedName>
</protein>
<dbReference type="Gene3D" id="2.40.70.10">
    <property type="entry name" value="Acid Proteases"/>
    <property type="match status" value="1"/>
</dbReference>
<dbReference type="AlphaFoldDB" id="A0A392TP27"/>
<evidence type="ECO:0000313" key="1">
    <source>
        <dbReference type="EMBL" id="MCI61896.1"/>
    </source>
</evidence>